<name>A0A8J2ZK06_9RHOB</name>
<evidence type="ECO:0000313" key="3">
    <source>
        <dbReference type="EMBL" id="GGG72172.1"/>
    </source>
</evidence>
<evidence type="ECO:0000259" key="2">
    <source>
        <dbReference type="Pfam" id="PF11160"/>
    </source>
</evidence>
<evidence type="ECO:0000256" key="1">
    <source>
        <dbReference type="SAM" id="MobiDB-lite"/>
    </source>
</evidence>
<dbReference type="InterPro" id="IPR021331">
    <property type="entry name" value="Hva1_TUDOR"/>
</dbReference>
<proteinExistence type="predicted"/>
<dbReference type="Pfam" id="PF11160">
    <property type="entry name" value="Hva1_TUDOR"/>
    <property type="match status" value="1"/>
</dbReference>
<reference evidence="3" key="2">
    <citation type="submission" date="2020-09" db="EMBL/GenBank/DDBJ databases">
        <authorList>
            <person name="Sun Q."/>
            <person name="Zhou Y."/>
        </authorList>
    </citation>
    <scope>NUCLEOTIDE SEQUENCE</scope>
    <source>
        <strain evidence="3">CGMCC 1.15762</strain>
    </source>
</reference>
<feature type="domain" description="Hypervirulence associated protein TUDOR" evidence="2">
    <location>
        <begin position="6"/>
        <end position="67"/>
    </location>
</feature>
<accession>A0A8J2ZK06</accession>
<keyword evidence="4" id="KW-1185">Reference proteome</keyword>
<dbReference type="Proteomes" id="UP000617145">
    <property type="component" value="Unassembled WGS sequence"/>
</dbReference>
<feature type="compositionally biased region" description="Basic and acidic residues" evidence="1">
    <location>
        <begin position="52"/>
        <end position="71"/>
    </location>
</feature>
<dbReference type="AlphaFoldDB" id="A0A8J2ZK06"/>
<dbReference type="EMBL" id="BMJV01000003">
    <property type="protein sequence ID" value="GGG72172.1"/>
    <property type="molecule type" value="Genomic_DNA"/>
</dbReference>
<feature type="region of interest" description="Disordered" evidence="1">
    <location>
        <begin position="43"/>
        <end position="71"/>
    </location>
</feature>
<evidence type="ECO:0000313" key="4">
    <source>
        <dbReference type="Proteomes" id="UP000617145"/>
    </source>
</evidence>
<reference evidence="3" key="1">
    <citation type="journal article" date="2014" name="Int. J. Syst. Evol. Microbiol.">
        <title>Complete genome sequence of Corynebacterium casei LMG S-19264T (=DSM 44701T), isolated from a smear-ripened cheese.</title>
        <authorList>
            <consortium name="US DOE Joint Genome Institute (JGI-PGF)"/>
            <person name="Walter F."/>
            <person name="Albersmeier A."/>
            <person name="Kalinowski J."/>
            <person name="Ruckert C."/>
        </authorList>
    </citation>
    <scope>NUCLEOTIDE SEQUENCE</scope>
    <source>
        <strain evidence="3">CGMCC 1.15762</strain>
    </source>
</reference>
<gene>
    <name evidence="3" type="ORF">GCM10011415_20240</name>
</gene>
<dbReference type="RefSeq" id="WP_188790095.1">
    <property type="nucleotide sequence ID" value="NZ_BMJV01000003.1"/>
</dbReference>
<sequence length="71" mass="8034">MSYSEGSTVEWNWANGTGSGKVVKRYTRKITLKLKGNEVTRNASEDNPAYRIRQDDGDEVLKSESELSRHS</sequence>
<organism evidence="3 4">
    <name type="scientific">Salipiger pallidus</name>
    <dbReference type="NCBI Taxonomy" id="1775170"/>
    <lineage>
        <taxon>Bacteria</taxon>
        <taxon>Pseudomonadati</taxon>
        <taxon>Pseudomonadota</taxon>
        <taxon>Alphaproteobacteria</taxon>
        <taxon>Rhodobacterales</taxon>
        <taxon>Roseobacteraceae</taxon>
        <taxon>Salipiger</taxon>
    </lineage>
</organism>
<protein>
    <recommendedName>
        <fullName evidence="2">Hypervirulence associated protein TUDOR domain-containing protein</fullName>
    </recommendedName>
</protein>
<comment type="caution">
    <text evidence="3">The sequence shown here is derived from an EMBL/GenBank/DDBJ whole genome shotgun (WGS) entry which is preliminary data.</text>
</comment>